<evidence type="ECO:0000313" key="9">
    <source>
        <dbReference type="Proteomes" id="UP000070339"/>
    </source>
</evidence>
<dbReference type="Gene3D" id="3.40.1710.10">
    <property type="entry name" value="abc type-2 transporter like domain"/>
    <property type="match status" value="1"/>
</dbReference>
<feature type="transmembrane region" description="Helical" evidence="6">
    <location>
        <begin position="642"/>
        <end position="660"/>
    </location>
</feature>
<feature type="transmembrane region" description="Helical" evidence="6">
    <location>
        <begin position="539"/>
        <end position="562"/>
    </location>
</feature>
<evidence type="ECO:0000256" key="2">
    <source>
        <dbReference type="ARBA" id="ARBA00022692"/>
    </source>
</evidence>
<accession>A0ABR5VGC7</accession>
<gene>
    <name evidence="8" type="ORF">WM41_0117</name>
</gene>
<keyword evidence="3 6" id="KW-1133">Transmembrane helix</keyword>
<comment type="caution">
    <text evidence="8">The sequence shown here is derived from an EMBL/GenBank/DDBJ whole genome shotgun (WGS) entry which is preliminary data.</text>
</comment>
<dbReference type="PANTHER" id="PTHR43077">
    <property type="entry name" value="TRANSPORT PERMEASE YVFS-RELATED"/>
    <property type="match status" value="1"/>
</dbReference>
<dbReference type="InterPro" id="IPR013525">
    <property type="entry name" value="ABC2_TM"/>
</dbReference>
<feature type="coiled-coil region" evidence="5">
    <location>
        <begin position="214"/>
        <end position="262"/>
    </location>
</feature>
<dbReference type="InterPro" id="IPR051328">
    <property type="entry name" value="T7SS_ABC-Transporter"/>
</dbReference>
<feature type="coiled-coil region" evidence="5">
    <location>
        <begin position="299"/>
        <end position="326"/>
    </location>
</feature>
<keyword evidence="9" id="KW-1185">Reference proteome</keyword>
<evidence type="ECO:0000256" key="4">
    <source>
        <dbReference type="ARBA" id="ARBA00023136"/>
    </source>
</evidence>
<feature type="transmembrane region" description="Helical" evidence="6">
    <location>
        <begin position="582"/>
        <end position="605"/>
    </location>
</feature>
<evidence type="ECO:0000313" key="8">
    <source>
        <dbReference type="EMBL" id="KXU19291.1"/>
    </source>
</evidence>
<feature type="domain" description="ABC-2 type transporter transmembrane" evidence="7">
    <location>
        <begin position="389"/>
        <end position="715"/>
    </location>
</feature>
<keyword evidence="4 6" id="KW-0472">Membrane</keyword>
<sequence length="885" mass="95145">MLVNAMSESLSSVFSVRYAWQIFLRDIARLGRTKKSWIILIGLVITPALYSWVNIAAFWDPYGATENIKVAVVNEDKGGSSDVTGHIDVGKQVTEQLHDNHQLGWQFLDAEEAERSLERGETFATVTIPENFSSDLLGALHGQYAQPTLEYRVNEKASAIAPKITDSAASSLDEQITSAFKQQVAEAAASSVRDEGNKFEDRLQRSRQSSEGAFDKAANNIESARADLREVGDKLGNSQVKMQNAKQTVRDVEQAMTDAQAALGDVQDVIASAQGDVTGYTDSLTSAFVEGSTGVAQGTARAQESVADITAQLDQANSRFNSATQQTNDAIAAGDESIRQLRDVVNSPAVAPGVAGPLNDAIATLEEGNAANKQLLGNLQALSNDSNETAKSVKSTADAVNQAAQDTKKTSQVLSDTVDKSVPEINRAMSNLSSKVGAFSASLDTQKATMEEAQNLLDGVGKQLGATQDALGSFDSDLASLEDGVEGARDDVRAITAHSRTKELQTITGLNSDEIGSFFADPVEVKSAPVYPVGSYGSAMASLFTNLSLWIGAFVLVVIFRVEVDLEGFKRLTVGQAYLGRFLLMAVMAMVQAVIVTVGDLAVGVQTVNPVAFVATGTLIALAYLSIIYALSTALGHVGRGLAVVLVIVQIPGASGLYPIELMPNFFRSIYPLLPFSYGIDAMRETIGGFYGLHYLKFMSVLALMFVVAFALGLLGRRSFAHFNLLFNRELAKTDLIAAENVQIVGDGYRFADVLKALQGREEFAADLEKRKHDYRHWIRVAAVLGVVGMVVLGIVAALVPSQKPLLLGIWTLWCLLILGIVVTLEYLRKSLAQSTELVDFNEEELRHSVAARGEGVHSASAEEAQYQDGVLHNEGTLDEKGEEK</sequence>
<evidence type="ECO:0000256" key="5">
    <source>
        <dbReference type="SAM" id="Coils"/>
    </source>
</evidence>
<evidence type="ECO:0000256" key="3">
    <source>
        <dbReference type="ARBA" id="ARBA00022989"/>
    </source>
</evidence>
<feature type="domain" description="ABC-2 type transporter transmembrane" evidence="7">
    <location>
        <begin position="37"/>
        <end position="182"/>
    </location>
</feature>
<keyword evidence="2 6" id="KW-0812">Transmembrane</keyword>
<evidence type="ECO:0000256" key="6">
    <source>
        <dbReference type="SAM" id="Phobius"/>
    </source>
</evidence>
<proteinExistence type="predicted"/>
<organism evidence="8 9">
    <name type="scientific">Corynebacterium simulans</name>
    <dbReference type="NCBI Taxonomy" id="146827"/>
    <lineage>
        <taxon>Bacteria</taxon>
        <taxon>Bacillati</taxon>
        <taxon>Actinomycetota</taxon>
        <taxon>Actinomycetes</taxon>
        <taxon>Mycobacteriales</taxon>
        <taxon>Corynebacteriaceae</taxon>
        <taxon>Corynebacterium</taxon>
    </lineage>
</organism>
<keyword evidence="5" id="KW-0175">Coiled coil</keyword>
<dbReference type="Proteomes" id="UP000070339">
    <property type="component" value="Unassembled WGS sequence"/>
</dbReference>
<feature type="transmembrane region" description="Helical" evidence="6">
    <location>
        <begin position="611"/>
        <end position="630"/>
    </location>
</feature>
<reference evidence="8 9" key="1">
    <citation type="journal article" date="2016" name="Int. J. Syst. Evol. Microbiol.">
        <title>Resolving the Complexity of Human Skin Metagenomes Using Single-Molecule Sequencing.</title>
        <authorList>
            <consortium name="NISC Comparative Sequencing Program"/>
            <person name="Tsai Y.C."/>
            <person name="Conlan S."/>
            <person name="Deming C."/>
            <person name="Segre J.A."/>
            <person name="Kong H.H."/>
            <person name="Korlach J."/>
            <person name="Oh J."/>
        </authorList>
    </citation>
    <scope>NUCLEOTIDE SEQUENCE [LARGE SCALE GENOMIC DNA]</scope>
    <source>
        <strain evidence="8 9">1B08</strain>
    </source>
</reference>
<dbReference type="InterPro" id="IPR017500">
    <property type="entry name" value="Phage_infect_YhgE_N"/>
</dbReference>
<feature type="transmembrane region" description="Helical" evidence="6">
    <location>
        <begin position="695"/>
        <end position="715"/>
    </location>
</feature>
<dbReference type="EMBL" id="LTEB01000009">
    <property type="protein sequence ID" value="KXU19291.1"/>
    <property type="molecule type" value="Genomic_DNA"/>
</dbReference>
<dbReference type="PANTHER" id="PTHR43077:SF10">
    <property type="entry name" value="TRANSPORT PERMEASE PROTEIN"/>
    <property type="match status" value="1"/>
</dbReference>
<evidence type="ECO:0000256" key="1">
    <source>
        <dbReference type="ARBA" id="ARBA00004141"/>
    </source>
</evidence>
<protein>
    <submittedName>
        <fullName evidence="8">YhgE/Pip N-terminal domain protein</fullName>
    </submittedName>
</protein>
<dbReference type="NCBIfam" id="TIGR03061">
    <property type="entry name" value="pip_yhgE_Nterm"/>
    <property type="match status" value="1"/>
</dbReference>
<feature type="transmembrane region" description="Helical" evidence="6">
    <location>
        <begin position="806"/>
        <end position="828"/>
    </location>
</feature>
<comment type="subcellular location">
    <subcellularLocation>
        <location evidence="1">Membrane</location>
        <topology evidence="1">Multi-pass membrane protein</topology>
    </subcellularLocation>
</comment>
<dbReference type="InterPro" id="IPR017501">
    <property type="entry name" value="Phage_infect_YhgE_C"/>
</dbReference>
<feature type="transmembrane region" description="Helical" evidence="6">
    <location>
        <begin position="778"/>
        <end position="800"/>
    </location>
</feature>
<name>A0ABR5VGC7_9CORY</name>
<feature type="transmembrane region" description="Helical" evidence="6">
    <location>
        <begin position="37"/>
        <end position="59"/>
    </location>
</feature>
<dbReference type="NCBIfam" id="TIGR03062">
    <property type="entry name" value="pip_yhgE_Cterm"/>
    <property type="match status" value="1"/>
</dbReference>
<evidence type="ECO:0000259" key="7">
    <source>
        <dbReference type="Pfam" id="PF12698"/>
    </source>
</evidence>
<dbReference type="Pfam" id="PF12698">
    <property type="entry name" value="ABC2_membrane_3"/>
    <property type="match status" value="2"/>
</dbReference>